<comment type="caution">
    <text evidence="2">The sequence shown here is derived from an EMBL/GenBank/DDBJ whole genome shotgun (WGS) entry which is preliminary data.</text>
</comment>
<reference evidence="2" key="1">
    <citation type="journal article" date="2021" name="PeerJ">
        <title>Extensive microbial diversity within the chicken gut microbiome revealed by metagenomics and culture.</title>
        <authorList>
            <person name="Gilroy R."/>
            <person name="Ravi A."/>
            <person name="Getino M."/>
            <person name="Pursley I."/>
            <person name="Horton D.L."/>
            <person name="Alikhan N.F."/>
            <person name="Baker D."/>
            <person name="Gharbi K."/>
            <person name="Hall N."/>
            <person name="Watson M."/>
            <person name="Adriaenssens E.M."/>
            <person name="Foster-Nyarko E."/>
            <person name="Jarju S."/>
            <person name="Secka A."/>
            <person name="Antonio M."/>
            <person name="Oren A."/>
            <person name="Chaudhuri R.R."/>
            <person name="La Ragione R."/>
            <person name="Hildebrand F."/>
            <person name="Pallen M.J."/>
        </authorList>
    </citation>
    <scope>NUCLEOTIDE SEQUENCE</scope>
    <source>
        <strain evidence="2">CHK118-2852</strain>
    </source>
</reference>
<proteinExistence type="predicted"/>
<dbReference type="EMBL" id="DXAV01000091">
    <property type="protein sequence ID" value="HIZ92687.1"/>
    <property type="molecule type" value="Genomic_DNA"/>
</dbReference>
<organism evidence="2 3">
    <name type="scientific">Candidatus Bacteroides merdavium</name>
    <dbReference type="NCBI Taxonomy" id="2838472"/>
    <lineage>
        <taxon>Bacteria</taxon>
        <taxon>Pseudomonadati</taxon>
        <taxon>Bacteroidota</taxon>
        <taxon>Bacteroidia</taxon>
        <taxon>Bacteroidales</taxon>
        <taxon>Bacteroidaceae</taxon>
        <taxon>Bacteroides</taxon>
    </lineage>
</organism>
<reference evidence="2" key="2">
    <citation type="submission" date="2021-04" db="EMBL/GenBank/DDBJ databases">
        <authorList>
            <person name="Gilroy R."/>
        </authorList>
    </citation>
    <scope>NUCLEOTIDE SEQUENCE</scope>
    <source>
        <strain evidence="2">CHK118-2852</strain>
    </source>
</reference>
<gene>
    <name evidence="2" type="ORF">H9807_11335</name>
</gene>
<accession>A0A9D2H0A6</accession>
<dbReference type="Pfam" id="PF13817">
    <property type="entry name" value="DDE_Tnp_IS66_C"/>
    <property type="match status" value="1"/>
</dbReference>
<evidence type="ECO:0000259" key="1">
    <source>
        <dbReference type="Pfam" id="PF13817"/>
    </source>
</evidence>
<evidence type="ECO:0000313" key="2">
    <source>
        <dbReference type="EMBL" id="HIZ92687.1"/>
    </source>
</evidence>
<name>A0A9D2H0A6_9BACE</name>
<sequence>MNCNAFFPSAYRATIVYSLIGTCKSAGVDPRVWMEDVLRKIPYYEKDKKDMTELLPRNWAKHNKSVQIDII</sequence>
<dbReference type="Proteomes" id="UP000824108">
    <property type="component" value="Unassembled WGS sequence"/>
</dbReference>
<protein>
    <submittedName>
        <fullName evidence="2">Transposase domain-containing protein</fullName>
    </submittedName>
</protein>
<evidence type="ECO:0000313" key="3">
    <source>
        <dbReference type="Proteomes" id="UP000824108"/>
    </source>
</evidence>
<dbReference type="AlphaFoldDB" id="A0A9D2H0A6"/>
<feature type="domain" description="Transposase IS66 C-terminal" evidence="1">
    <location>
        <begin position="18"/>
        <end position="56"/>
    </location>
</feature>
<dbReference type="InterPro" id="IPR039552">
    <property type="entry name" value="IS66_C"/>
</dbReference>